<evidence type="ECO:0000259" key="8">
    <source>
        <dbReference type="Pfam" id="PF08743"/>
    </source>
</evidence>
<keyword evidence="5 7" id="KW-0234">DNA repair</keyword>
<evidence type="ECO:0000313" key="9">
    <source>
        <dbReference type="EMBL" id="RUS24994.1"/>
    </source>
</evidence>
<dbReference type="PANTHER" id="PTHR16140:SF0">
    <property type="entry name" value="NON-STRUCTURAL MAINTENANCE OF CHROMOSOMES ELEMENT 4"/>
    <property type="match status" value="1"/>
</dbReference>
<dbReference type="GO" id="GO:0006281">
    <property type="term" value="P:DNA repair"/>
    <property type="evidence" value="ECO:0007669"/>
    <property type="project" value="UniProtKB-UniRule"/>
</dbReference>
<dbReference type="GO" id="GO:0006310">
    <property type="term" value="P:DNA recombination"/>
    <property type="evidence" value="ECO:0007669"/>
    <property type="project" value="UniProtKB-UniRule"/>
</dbReference>
<dbReference type="Proteomes" id="UP000274822">
    <property type="component" value="Unassembled WGS sequence"/>
</dbReference>
<evidence type="ECO:0000256" key="7">
    <source>
        <dbReference type="RuleBase" id="RU365071"/>
    </source>
</evidence>
<comment type="caution">
    <text evidence="9">The sequence shown here is derived from an EMBL/GenBank/DDBJ whole genome shotgun (WGS) entry which is preliminary data.</text>
</comment>
<gene>
    <name evidence="9" type="ORF">BC938DRAFT_472768</name>
</gene>
<evidence type="ECO:0000256" key="2">
    <source>
        <dbReference type="ARBA" id="ARBA00008997"/>
    </source>
</evidence>
<reference evidence="9 10" key="1">
    <citation type="journal article" date="2018" name="New Phytol.">
        <title>Phylogenomics of Endogonaceae and evolution of mycorrhizas within Mucoromycota.</title>
        <authorList>
            <person name="Chang Y."/>
            <person name="Desiro A."/>
            <person name="Na H."/>
            <person name="Sandor L."/>
            <person name="Lipzen A."/>
            <person name="Clum A."/>
            <person name="Barry K."/>
            <person name="Grigoriev I.V."/>
            <person name="Martin F.M."/>
            <person name="Stajich J.E."/>
            <person name="Smith M.E."/>
            <person name="Bonito G."/>
            <person name="Spatafora J.W."/>
        </authorList>
    </citation>
    <scope>NUCLEOTIDE SEQUENCE [LARGE SCALE GENOMIC DNA]</scope>
    <source>
        <strain evidence="9 10">AD002</strain>
    </source>
</reference>
<keyword evidence="4 7" id="KW-0233">DNA recombination</keyword>
<dbReference type="AlphaFoldDB" id="A0A433Q5E8"/>
<evidence type="ECO:0000256" key="5">
    <source>
        <dbReference type="ARBA" id="ARBA00023204"/>
    </source>
</evidence>
<protein>
    <recommendedName>
        <fullName evidence="7">Non-structural maintenance of chromosomes element 4</fullName>
    </recommendedName>
</protein>
<evidence type="ECO:0000256" key="6">
    <source>
        <dbReference type="ARBA" id="ARBA00023242"/>
    </source>
</evidence>
<dbReference type="InterPro" id="IPR014854">
    <property type="entry name" value="Nse4_C"/>
</dbReference>
<evidence type="ECO:0000256" key="4">
    <source>
        <dbReference type="ARBA" id="ARBA00023172"/>
    </source>
</evidence>
<dbReference type="GO" id="GO:0030915">
    <property type="term" value="C:Smc5-Smc6 complex"/>
    <property type="evidence" value="ECO:0007669"/>
    <property type="project" value="UniProtKB-UniRule"/>
</dbReference>
<comment type="subcellular location">
    <subcellularLocation>
        <location evidence="1 7">Nucleus</location>
    </subcellularLocation>
</comment>
<keyword evidence="6 7" id="KW-0539">Nucleus</keyword>
<name>A0A433Q5E8_9FUNG</name>
<comment type="subunit">
    <text evidence="7">Component of the SMC5-SMC6 complex.</text>
</comment>
<keyword evidence="3 7" id="KW-0227">DNA damage</keyword>
<comment type="function">
    <text evidence="7">Component of the SMC5-SMC6 complex, that promotes sister chromatid alignment after DNA damage and facilitates double-stranded DNA breaks (DSBs) repair via homologous recombination between sister chromatids.</text>
</comment>
<proteinExistence type="inferred from homology"/>
<sequence length="172" mass="20050">MFGEFHGLFRLGPLSVEQKTRKVHRVARLERNKGDLVQPQQLKESDIVRNVNQTTDNVSLIRHILQDRGPMGFFEFVVNPESFSQTVENIFYLSFLIRDGEASLKDVDGNLMLDYHNPPTNEEYEDGLTKKQLIMEMDMAMWREIVENFGITEPMIPTRERQELDVGGKWYA</sequence>
<evidence type="ECO:0000313" key="10">
    <source>
        <dbReference type="Proteomes" id="UP000274822"/>
    </source>
</evidence>
<dbReference type="Pfam" id="PF08743">
    <property type="entry name" value="Nse4_C"/>
    <property type="match status" value="1"/>
</dbReference>
<evidence type="ECO:0000256" key="1">
    <source>
        <dbReference type="ARBA" id="ARBA00004123"/>
    </source>
</evidence>
<dbReference type="GO" id="GO:0005634">
    <property type="term" value="C:nucleus"/>
    <property type="evidence" value="ECO:0007669"/>
    <property type="project" value="UniProtKB-SubCell"/>
</dbReference>
<dbReference type="EMBL" id="RBNJ01014286">
    <property type="protein sequence ID" value="RUS24994.1"/>
    <property type="molecule type" value="Genomic_DNA"/>
</dbReference>
<comment type="similarity">
    <text evidence="2 7">Belongs to the NSE4 family.</text>
</comment>
<evidence type="ECO:0000256" key="3">
    <source>
        <dbReference type="ARBA" id="ARBA00022763"/>
    </source>
</evidence>
<accession>A0A433Q5E8</accession>
<feature type="domain" description="Non-structural maintenance of chromosome element 4 C-terminal" evidence="8">
    <location>
        <begin position="71"/>
        <end position="156"/>
    </location>
</feature>
<keyword evidence="10" id="KW-1185">Reference proteome</keyword>
<dbReference type="PANTHER" id="PTHR16140">
    <property type="entry name" value="NON-STRUCTURAL MAINTENANCE OF CHROMOSOMES ELEMENT 4"/>
    <property type="match status" value="1"/>
</dbReference>
<organism evidence="9 10">
    <name type="scientific">Jimgerdemannia flammicorona</name>
    <dbReference type="NCBI Taxonomy" id="994334"/>
    <lineage>
        <taxon>Eukaryota</taxon>
        <taxon>Fungi</taxon>
        <taxon>Fungi incertae sedis</taxon>
        <taxon>Mucoromycota</taxon>
        <taxon>Mucoromycotina</taxon>
        <taxon>Endogonomycetes</taxon>
        <taxon>Endogonales</taxon>
        <taxon>Endogonaceae</taxon>
        <taxon>Jimgerdemannia</taxon>
    </lineage>
</organism>
<dbReference type="InterPro" id="IPR027786">
    <property type="entry name" value="Nse4/EID"/>
</dbReference>